<organism evidence="1 2">
    <name type="scientific">Neisseria shayeganii</name>
    <dbReference type="NCBI Taxonomy" id="607712"/>
    <lineage>
        <taxon>Bacteria</taxon>
        <taxon>Pseudomonadati</taxon>
        <taxon>Pseudomonadota</taxon>
        <taxon>Betaproteobacteria</taxon>
        <taxon>Neisseriales</taxon>
        <taxon>Neisseriaceae</taxon>
        <taxon>Neisseria</taxon>
    </lineage>
</organism>
<dbReference type="NCBIfam" id="TIGR01635">
    <property type="entry name" value="tail_comp_S"/>
    <property type="match status" value="1"/>
</dbReference>
<evidence type="ECO:0000313" key="2">
    <source>
        <dbReference type="Proteomes" id="UP000514752"/>
    </source>
</evidence>
<dbReference type="AlphaFoldDB" id="A0A7D7SP80"/>
<sequence length="184" mass="20073">MIEIQINTAAVQQALDDAADKLTHRAPLMRSVAARLHRAVDDNFNAQGRPEWAGLKTGSWLSRAGALTKRGRVSQARYNKKVIGGKILQNTGRLRNSITEQSDNDSAVVGTNVVYAAIHNFGGQTAAHVIYPRNKKALAWATGMYPVKKVNHPGSKIPARPFMVLTPEDEADLVETVSDYLATI</sequence>
<dbReference type="Pfam" id="PF05069">
    <property type="entry name" value="Phage_tail_S"/>
    <property type="match status" value="1"/>
</dbReference>
<reference evidence="1 2" key="1">
    <citation type="submission" date="2020-07" db="EMBL/GenBank/DDBJ databases">
        <title>Genomic diversity of species in the Neisseriaceae family.</title>
        <authorList>
            <person name="Vincent A.T."/>
            <person name="Bernet E."/>
            <person name="Veyrier F.J."/>
        </authorList>
    </citation>
    <scope>NUCLEOTIDE SEQUENCE [LARGE SCALE GENOMIC DNA]</scope>
    <source>
        <strain evidence="1 2">DSM 22244</strain>
    </source>
</reference>
<gene>
    <name evidence="1" type="ORF">H3L94_09040</name>
</gene>
<evidence type="ECO:0000313" key="1">
    <source>
        <dbReference type="EMBL" id="QMT39990.1"/>
    </source>
</evidence>
<dbReference type="EMBL" id="CP059567">
    <property type="protein sequence ID" value="QMT39990.1"/>
    <property type="molecule type" value="Genomic_DNA"/>
</dbReference>
<dbReference type="Proteomes" id="UP000514752">
    <property type="component" value="Chromosome"/>
</dbReference>
<name>A0A7D7SP80_9NEIS</name>
<dbReference type="RefSeq" id="WP_182121748.1">
    <property type="nucleotide sequence ID" value="NZ_CP059567.1"/>
</dbReference>
<dbReference type="KEGG" id="nsg:H3L94_09040"/>
<accession>A0A7D7SP80</accession>
<proteinExistence type="predicted"/>
<protein>
    <submittedName>
        <fullName evidence="1">Phage virion morphogenesis protein</fullName>
    </submittedName>
</protein>
<dbReference type="InterPro" id="IPR006522">
    <property type="entry name" value="Phage_virion_morphogenesis"/>
</dbReference>